<dbReference type="InterPro" id="IPR032675">
    <property type="entry name" value="LRR_dom_sf"/>
</dbReference>
<dbReference type="GO" id="GO:0005634">
    <property type="term" value="C:nucleus"/>
    <property type="evidence" value="ECO:0007669"/>
    <property type="project" value="TreeGrafter"/>
</dbReference>
<dbReference type="GO" id="GO:0005829">
    <property type="term" value="C:cytosol"/>
    <property type="evidence" value="ECO:0007669"/>
    <property type="project" value="TreeGrafter"/>
</dbReference>
<dbReference type="Proteomes" id="UP000266841">
    <property type="component" value="Unassembled WGS sequence"/>
</dbReference>
<dbReference type="eggNOG" id="ENOG502SERJ">
    <property type="taxonomic scope" value="Eukaryota"/>
</dbReference>
<name>K0R4U1_THAOC</name>
<dbReference type="PANTHER" id="PTHR24113:SF12">
    <property type="entry name" value="RAN GTPASE-ACTIVATING PROTEIN 1"/>
    <property type="match status" value="1"/>
</dbReference>
<dbReference type="GO" id="GO:0006913">
    <property type="term" value="P:nucleocytoplasmic transport"/>
    <property type="evidence" value="ECO:0007669"/>
    <property type="project" value="TreeGrafter"/>
</dbReference>
<dbReference type="InterPro" id="IPR027038">
    <property type="entry name" value="RanGap"/>
</dbReference>
<dbReference type="GO" id="GO:0005096">
    <property type="term" value="F:GTPase activator activity"/>
    <property type="evidence" value="ECO:0007669"/>
    <property type="project" value="UniProtKB-KW"/>
</dbReference>
<keyword evidence="1" id="KW-0343">GTPase activation</keyword>
<evidence type="ECO:0000256" key="2">
    <source>
        <dbReference type="ARBA" id="ARBA00022614"/>
    </source>
</evidence>
<keyword evidence="3" id="KW-0677">Repeat</keyword>
<dbReference type="Pfam" id="PF13516">
    <property type="entry name" value="LRR_6"/>
    <property type="match status" value="1"/>
</dbReference>
<gene>
    <name evidence="4" type="ORF">THAOC_33615</name>
</gene>
<dbReference type="GO" id="GO:0048471">
    <property type="term" value="C:perinuclear region of cytoplasm"/>
    <property type="evidence" value="ECO:0007669"/>
    <property type="project" value="TreeGrafter"/>
</dbReference>
<dbReference type="OrthoDB" id="65413at2759"/>
<evidence type="ECO:0000313" key="4">
    <source>
        <dbReference type="EMBL" id="EJK47650.1"/>
    </source>
</evidence>
<dbReference type="PANTHER" id="PTHR24113">
    <property type="entry name" value="RAN GTPASE-ACTIVATING PROTEIN 1"/>
    <property type="match status" value="1"/>
</dbReference>
<organism evidence="4 5">
    <name type="scientific">Thalassiosira oceanica</name>
    <name type="common">Marine diatom</name>
    <dbReference type="NCBI Taxonomy" id="159749"/>
    <lineage>
        <taxon>Eukaryota</taxon>
        <taxon>Sar</taxon>
        <taxon>Stramenopiles</taxon>
        <taxon>Ochrophyta</taxon>
        <taxon>Bacillariophyta</taxon>
        <taxon>Coscinodiscophyceae</taxon>
        <taxon>Thalassiosirophycidae</taxon>
        <taxon>Thalassiosirales</taxon>
        <taxon>Thalassiosiraceae</taxon>
        <taxon>Thalassiosira</taxon>
    </lineage>
</organism>
<dbReference type="EMBL" id="AGNL01046759">
    <property type="protein sequence ID" value="EJK47650.1"/>
    <property type="molecule type" value="Genomic_DNA"/>
</dbReference>
<comment type="caution">
    <text evidence="4">The sequence shown here is derived from an EMBL/GenBank/DDBJ whole genome shotgun (WGS) entry which is preliminary data.</text>
</comment>
<evidence type="ECO:0000313" key="5">
    <source>
        <dbReference type="Proteomes" id="UP000266841"/>
    </source>
</evidence>
<dbReference type="SUPFAM" id="SSF52047">
    <property type="entry name" value="RNI-like"/>
    <property type="match status" value="1"/>
</dbReference>
<keyword evidence="2" id="KW-0433">Leucine-rich repeat</keyword>
<evidence type="ECO:0000256" key="3">
    <source>
        <dbReference type="ARBA" id="ARBA00022737"/>
    </source>
</evidence>
<accession>K0R4U1</accession>
<proteinExistence type="predicted"/>
<evidence type="ECO:0000256" key="1">
    <source>
        <dbReference type="ARBA" id="ARBA00022468"/>
    </source>
</evidence>
<dbReference type="Gene3D" id="3.80.10.10">
    <property type="entry name" value="Ribonuclease Inhibitor"/>
    <property type="match status" value="1"/>
</dbReference>
<reference evidence="4 5" key="1">
    <citation type="journal article" date="2012" name="Genome Biol.">
        <title>Genome and low-iron response of an oceanic diatom adapted to chronic iron limitation.</title>
        <authorList>
            <person name="Lommer M."/>
            <person name="Specht M."/>
            <person name="Roy A.S."/>
            <person name="Kraemer L."/>
            <person name="Andreson R."/>
            <person name="Gutowska M.A."/>
            <person name="Wolf J."/>
            <person name="Bergner S.V."/>
            <person name="Schilhabel M.B."/>
            <person name="Klostermeier U.C."/>
            <person name="Beiko R.G."/>
            <person name="Rosenstiel P."/>
            <person name="Hippler M."/>
            <person name="Laroche J."/>
        </authorList>
    </citation>
    <scope>NUCLEOTIDE SEQUENCE [LARGE SCALE GENOMIC DNA]</scope>
    <source>
        <strain evidence="4 5">CCMP1005</strain>
    </source>
</reference>
<dbReference type="AlphaFoldDB" id="K0R4U1"/>
<dbReference type="SMART" id="SM00368">
    <property type="entry name" value="LRR_RI"/>
    <property type="match status" value="2"/>
</dbReference>
<dbReference type="GO" id="GO:0031267">
    <property type="term" value="F:small GTPase binding"/>
    <property type="evidence" value="ECO:0007669"/>
    <property type="project" value="TreeGrafter"/>
</dbReference>
<protein>
    <submittedName>
        <fullName evidence="4">Uncharacterized protein</fullName>
    </submittedName>
</protein>
<keyword evidence="5" id="KW-1185">Reference proteome</keyword>
<dbReference type="InterPro" id="IPR001611">
    <property type="entry name" value="Leu-rich_rpt"/>
</dbReference>
<sequence length="271" mass="30883">MLEAISQLGNALKSPKLKCLEWYENPIESTEDMNQFTRVLSQSDAVDELSFGRNSNENAHAILSGVDFSTYKVFNLWGNNLQTNGRTDIPDLIAANSPLEELSLYQNRLNDDDAVLIAHSLRGNTHLRKLDVEDNDINERGMRALYEAVNDTSTLNALSGSNHSCFLEGLSDDFDLEWINEQEGWNGICMNRMFKIHKLMAERYLNGGGNVPHLNTEMSGENAVFLTPYLMESVVRRHDAFQKKYNEVECSLGLLYELLKDWKMAELFSFR</sequence>